<evidence type="ECO:0000256" key="3">
    <source>
        <dbReference type="ARBA" id="ARBA00022475"/>
    </source>
</evidence>
<dbReference type="eggNOG" id="arCOG06434">
    <property type="taxonomic scope" value="Archaea"/>
</dbReference>
<evidence type="ECO:0000256" key="4">
    <source>
        <dbReference type="ARBA" id="ARBA00022692"/>
    </source>
</evidence>
<gene>
    <name evidence="8" type="ordered locus">Metok_1291</name>
</gene>
<feature type="transmembrane region" description="Helical" evidence="7">
    <location>
        <begin position="329"/>
        <end position="350"/>
    </location>
</feature>
<dbReference type="PIRSF" id="PIRSF004810">
    <property type="entry name" value="ChrA"/>
    <property type="match status" value="1"/>
</dbReference>
<feature type="transmembrane region" description="Helical" evidence="7">
    <location>
        <begin position="116"/>
        <end position="133"/>
    </location>
</feature>
<dbReference type="InterPro" id="IPR003370">
    <property type="entry name" value="Chromate_transpt"/>
</dbReference>
<sequence>MEPKPSALKIFTSFLKLGLIAFGGPTAIAYVREMVVDKKKWMDEKNFNNGVALSQIIPGASVMQVVAYVGLNIGGFAGALAAFMAYVLPAFFMMLILTIIYIHLKTVPETASIFEALRIVVVALAANGTLNFGKKSIKNIKDVFLLAVAAILFILKFSPFVVIFIAMIIGFLMHREDFTELSLLLSSKPHIDGKKLKIYKYVACILIVVTLFNLLMWLINPEFFSLSTLMMKVDVMAFGGGYGSVPFMLHEVVDVEKLIDAKTFMDGIALGQITPGPIVITATFVGYLVKGLVGSIIATISVFTPSFIILLSTVPIFDSLKNNIIFKNIFNSILVSFVGLMIAVTIRFALSVDWTLSAVIIGLIAFIGLYKKYNILLVIILSLILGYLIL</sequence>
<protein>
    <submittedName>
        <fullName evidence="8">Chromate transporter, chromate ion transporter (CHR) family</fullName>
    </submittedName>
</protein>
<dbReference type="NCBIfam" id="TIGR00937">
    <property type="entry name" value="2A51"/>
    <property type="match status" value="1"/>
</dbReference>
<evidence type="ECO:0000313" key="8">
    <source>
        <dbReference type="EMBL" id="AEH07259.1"/>
    </source>
</evidence>
<evidence type="ECO:0000256" key="6">
    <source>
        <dbReference type="ARBA" id="ARBA00023136"/>
    </source>
</evidence>
<name>F8AJR1_METOI</name>
<comment type="subcellular location">
    <subcellularLocation>
        <location evidence="1">Cell membrane</location>
        <topology evidence="1">Multi-pass membrane protein</topology>
    </subcellularLocation>
</comment>
<keyword evidence="9" id="KW-1185">Reference proteome</keyword>
<dbReference type="GeneID" id="10773447"/>
<feature type="transmembrane region" description="Helical" evidence="7">
    <location>
        <begin position="267"/>
        <end position="289"/>
    </location>
</feature>
<dbReference type="PANTHER" id="PTHR43663:SF1">
    <property type="entry name" value="CHROMATE TRANSPORTER"/>
    <property type="match status" value="1"/>
</dbReference>
<evidence type="ECO:0000256" key="7">
    <source>
        <dbReference type="SAM" id="Phobius"/>
    </source>
</evidence>
<feature type="transmembrane region" description="Helical" evidence="7">
    <location>
        <begin position="356"/>
        <end position="389"/>
    </location>
</feature>
<accession>F8AJR1</accession>
<evidence type="ECO:0000256" key="2">
    <source>
        <dbReference type="ARBA" id="ARBA00005262"/>
    </source>
</evidence>
<evidence type="ECO:0000313" key="9">
    <source>
        <dbReference type="Proteomes" id="UP000009296"/>
    </source>
</evidence>
<dbReference type="KEGG" id="mok:Metok_1291"/>
<feature type="transmembrane region" description="Helical" evidence="7">
    <location>
        <begin position="295"/>
        <end position="317"/>
    </location>
</feature>
<dbReference type="AlphaFoldDB" id="F8AJR1"/>
<dbReference type="HOGENOM" id="CLU_018106_0_0_2"/>
<feature type="transmembrane region" description="Helical" evidence="7">
    <location>
        <begin position="198"/>
        <end position="219"/>
    </location>
</feature>
<dbReference type="Proteomes" id="UP000009296">
    <property type="component" value="Chromosome"/>
</dbReference>
<evidence type="ECO:0000256" key="1">
    <source>
        <dbReference type="ARBA" id="ARBA00004651"/>
    </source>
</evidence>
<keyword evidence="5 7" id="KW-1133">Transmembrane helix</keyword>
<dbReference type="Pfam" id="PF02417">
    <property type="entry name" value="Chromate_transp"/>
    <property type="match status" value="2"/>
</dbReference>
<feature type="transmembrane region" description="Helical" evidence="7">
    <location>
        <begin position="145"/>
        <end position="173"/>
    </location>
</feature>
<keyword evidence="3" id="KW-1003">Cell membrane</keyword>
<proteinExistence type="inferred from homology"/>
<dbReference type="STRING" id="647113.Metok_1291"/>
<dbReference type="PANTHER" id="PTHR43663">
    <property type="entry name" value="CHROMATE TRANSPORT PROTEIN-RELATED"/>
    <property type="match status" value="1"/>
</dbReference>
<dbReference type="InterPro" id="IPR052518">
    <property type="entry name" value="CHR_Transporter"/>
</dbReference>
<keyword evidence="6 7" id="KW-0472">Membrane</keyword>
<evidence type="ECO:0000256" key="5">
    <source>
        <dbReference type="ARBA" id="ARBA00022989"/>
    </source>
</evidence>
<feature type="transmembrane region" description="Helical" evidence="7">
    <location>
        <begin position="51"/>
        <end position="71"/>
    </location>
</feature>
<feature type="transmembrane region" description="Helical" evidence="7">
    <location>
        <begin position="7"/>
        <end position="31"/>
    </location>
</feature>
<keyword evidence="4 7" id="KW-0812">Transmembrane</keyword>
<dbReference type="InterPro" id="IPR014047">
    <property type="entry name" value="Chr_Tranpt_l_chain"/>
</dbReference>
<dbReference type="EMBL" id="CP002792">
    <property type="protein sequence ID" value="AEH07259.1"/>
    <property type="molecule type" value="Genomic_DNA"/>
</dbReference>
<reference evidence="8" key="1">
    <citation type="submission" date="2011-05" db="EMBL/GenBank/DDBJ databases">
        <title>Complete sequence of chromosome of Methanothermococcus okinawensis IH1.</title>
        <authorList>
            <consortium name="US DOE Joint Genome Institute"/>
            <person name="Lucas S."/>
            <person name="Han J."/>
            <person name="Lapidus A."/>
            <person name="Cheng J.-F."/>
            <person name="Goodwin L."/>
            <person name="Pitluck S."/>
            <person name="Peters L."/>
            <person name="Mikhailova N."/>
            <person name="Held B."/>
            <person name="Han C."/>
            <person name="Tapia R."/>
            <person name="Land M."/>
            <person name="Hauser L."/>
            <person name="Kyrpides N."/>
            <person name="Ivanova N."/>
            <person name="Pagani I."/>
            <person name="Sieprawska-Lupa M."/>
            <person name="Takai K."/>
            <person name="Miyazaki J."/>
            <person name="Whitman W."/>
            <person name="Woyke T."/>
        </authorList>
    </citation>
    <scope>NUCLEOTIDE SEQUENCE [LARGE SCALE GENOMIC DNA]</scope>
    <source>
        <strain evidence="8">IH1</strain>
    </source>
</reference>
<organism evidence="8 9">
    <name type="scientific">Methanothermococcus okinawensis (strain DSM 14208 / JCM 11175 / IH1)</name>
    <dbReference type="NCBI Taxonomy" id="647113"/>
    <lineage>
        <taxon>Archaea</taxon>
        <taxon>Methanobacteriati</taxon>
        <taxon>Methanobacteriota</taxon>
        <taxon>Methanomada group</taxon>
        <taxon>Methanococci</taxon>
        <taxon>Methanococcales</taxon>
        <taxon>Methanococcaceae</taxon>
        <taxon>Methanothermococcus</taxon>
    </lineage>
</organism>
<dbReference type="GO" id="GO:0005886">
    <property type="term" value="C:plasma membrane"/>
    <property type="evidence" value="ECO:0007669"/>
    <property type="project" value="UniProtKB-SubCell"/>
</dbReference>
<dbReference type="GO" id="GO:0015109">
    <property type="term" value="F:chromate transmembrane transporter activity"/>
    <property type="evidence" value="ECO:0007669"/>
    <property type="project" value="InterPro"/>
</dbReference>
<feature type="transmembrane region" description="Helical" evidence="7">
    <location>
        <begin position="83"/>
        <end position="104"/>
    </location>
</feature>
<dbReference type="RefSeq" id="WP_013867441.1">
    <property type="nucleotide sequence ID" value="NC_015636.1"/>
</dbReference>
<dbReference type="OrthoDB" id="307554at2157"/>
<comment type="similarity">
    <text evidence="2">Belongs to the chromate ion transporter (CHR) (TC 2.A.51) family.</text>
</comment>